<evidence type="ECO:0000259" key="2">
    <source>
        <dbReference type="Pfam" id="PF19803"/>
    </source>
</evidence>
<dbReference type="AlphaFoldDB" id="A0A7G1KFU2"/>
<protein>
    <recommendedName>
        <fullName evidence="2">DUF6286 domain-containing protein</fullName>
    </recommendedName>
</protein>
<feature type="transmembrane region" description="Helical" evidence="1">
    <location>
        <begin position="12"/>
        <end position="34"/>
    </location>
</feature>
<proteinExistence type="predicted"/>
<dbReference type="RefSeq" id="WP_232110907.1">
    <property type="nucleotide sequence ID" value="NZ_AP023396.1"/>
</dbReference>
<dbReference type="Proteomes" id="UP000516173">
    <property type="component" value="Chromosome"/>
</dbReference>
<reference evidence="3 4" key="1">
    <citation type="submission" date="2020-08" db="EMBL/GenBank/DDBJ databases">
        <title>Genome Sequencing of Nocardia wallacei strain FMUON74 and assembly.</title>
        <authorList>
            <person name="Toyokawa M."/>
            <person name="Uesaka K."/>
        </authorList>
    </citation>
    <scope>NUCLEOTIDE SEQUENCE [LARGE SCALE GENOMIC DNA]</scope>
    <source>
        <strain evidence="3 4">FMUON74</strain>
    </source>
</reference>
<name>A0A7G1KFU2_9NOCA</name>
<accession>A0A7G1KFU2</accession>
<gene>
    <name evidence="3" type="ORF">NWFMUON74_16120</name>
</gene>
<keyword evidence="1" id="KW-0812">Transmembrane</keyword>
<evidence type="ECO:0000313" key="4">
    <source>
        <dbReference type="Proteomes" id="UP000516173"/>
    </source>
</evidence>
<dbReference type="KEGG" id="nwl:NWFMUON74_16120"/>
<dbReference type="Pfam" id="PF19803">
    <property type="entry name" value="DUF6286"/>
    <property type="match status" value="1"/>
</dbReference>
<keyword evidence="1" id="KW-1133">Transmembrane helix</keyword>
<dbReference type="EMBL" id="AP023396">
    <property type="protein sequence ID" value="BCK53840.1"/>
    <property type="molecule type" value="Genomic_DNA"/>
</dbReference>
<sequence length="177" mass="19005">MRRRPRRVIPAVVVALALIAVCVLVTVSVIQKLSGAKELVSYDSVATRLHDTTWGSAWVLGVGIAVVVLGLSLLAVALWPGRPVVLPLESEQGVDAGITRRSLRAAVRDATESVDGLESSRVRLGGKKIRVKARTRRPESEVGSAVRAAIDERLALVGPRTPHTVRTRVRTVRTGEA</sequence>
<evidence type="ECO:0000313" key="3">
    <source>
        <dbReference type="EMBL" id="BCK53840.1"/>
    </source>
</evidence>
<keyword evidence="1" id="KW-0472">Membrane</keyword>
<evidence type="ECO:0000256" key="1">
    <source>
        <dbReference type="SAM" id="Phobius"/>
    </source>
</evidence>
<feature type="transmembrane region" description="Helical" evidence="1">
    <location>
        <begin position="54"/>
        <end position="79"/>
    </location>
</feature>
<keyword evidence="4" id="KW-1185">Reference proteome</keyword>
<organism evidence="3 4">
    <name type="scientific">Nocardia wallacei</name>
    <dbReference type="NCBI Taxonomy" id="480035"/>
    <lineage>
        <taxon>Bacteria</taxon>
        <taxon>Bacillati</taxon>
        <taxon>Actinomycetota</taxon>
        <taxon>Actinomycetes</taxon>
        <taxon>Mycobacteriales</taxon>
        <taxon>Nocardiaceae</taxon>
        <taxon>Nocardia</taxon>
    </lineage>
</organism>
<feature type="domain" description="DUF6286" evidence="2">
    <location>
        <begin position="68"/>
        <end position="170"/>
    </location>
</feature>
<dbReference type="GeneID" id="80346202"/>
<dbReference type="InterPro" id="IPR046253">
    <property type="entry name" value="DUF6286"/>
</dbReference>